<reference evidence="5 6" key="1">
    <citation type="submission" date="2024-05" db="EMBL/GenBank/DDBJ databases">
        <authorList>
            <person name="Wallberg A."/>
        </authorList>
    </citation>
    <scope>NUCLEOTIDE SEQUENCE [LARGE SCALE GENOMIC DNA]</scope>
</reference>
<keyword evidence="1" id="KW-0479">Metal-binding</keyword>
<keyword evidence="6" id="KW-1185">Reference proteome</keyword>
<keyword evidence="3" id="KW-0863">Zinc-finger</keyword>
<evidence type="ECO:0000313" key="5">
    <source>
        <dbReference type="EMBL" id="CAL4167135.1"/>
    </source>
</evidence>
<sequence length="119" mass="13957">GEKHYQNKTCDKSFSNKGNLISNMLLHTEEKTYQCDNHFPNISKIKTHLKTHTGDKSYQCKLKKTKGSKKKYIDNLSEHTFEVKEEHIDYDNNDTTNLFEPKLEVKEENIYGTKISLMI</sequence>
<keyword evidence="3" id="KW-0862">Zinc</keyword>
<dbReference type="InterPro" id="IPR050758">
    <property type="entry name" value="Znf_C2H2-type"/>
</dbReference>
<evidence type="ECO:0000256" key="1">
    <source>
        <dbReference type="ARBA" id="ARBA00022723"/>
    </source>
</evidence>
<evidence type="ECO:0000256" key="2">
    <source>
        <dbReference type="ARBA" id="ARBA00022737"/>
    </source>
</evidence>
<dbReference type="PROSITE" id="PS50157">
    <property type="entry name" value="ZINC_FINGER_C2H2_2"/>
    <property type="match status" value="2"/>
</dbReference>
<dbReference type="InterPro" id="IPR036236">
    <property type="entry name" value="Znf_C2H2_sf"/>
</dbReference>
<gene>
    <name evidence="5" type="ORF">MNOR_LOCUS33566</name>
</gene>
<dbReference type="InterPro" id="IPR013087">
    <property type="entry name" value="Znf_C2H2_type"/>
</dbReference>
<protein>
    <recommendedName>
        <fullName evidence="4">C2H2-type domain-containing protein</fullName>
    </recommendedName>
</protein>
<dbReference type="PANTHER" id="PTHR23234:SF10">
    <property type="entry name" value="RIKEN CDNA 6720489N17 GENE-RELATED"/>
    <property type="match status" value="1"/>
</dbReference>
<proteinExistence type="predicted"/>
<feature type="non-terminal residue" evidence="5">
    <location>
        <position position="119"/>
    </location>
</feature>
<dbReference type="SUPFAM" id="SSF57667">
    <property type="entry name" value="beta-beta-alpha zinc fingers"/>
    <property type="match status" value="1"/>
</dbReference>
<organism evidence="5 6">
    <name type="scientific">Meganyctiphanes norvegica</name>
    <name type="common">Northern krill</name>
    <name type="synonym">Thysanopoda norvegica</name>
    <dbReference type="NCBI Taxonomy" id="48144"/>
    <lineage>
        <taxon>Eukaryota</taxon>
        <taxon>Metazoa</taxon>
        <taxon>Ecdysozoa</taxon>
        <taxon>Arthropoda</taxon>
        <taxon>Crustacea</taxon>
        <taxon>Multicrustacea</taxon>
        <taxon>Malacostraca</taxon>
        <taxon>Eumalacostraca</taxon>
        <taxon>Eucarida</taxon>
        <taxon>Euphausiacea</taxon>
        <taxon>Euphausiidae</taxon>
        <taxon>Meganyctiphanes</taxon>
    </lineage>
</organism>
<comment type="caution">
    <text evidence="5">The sequence shown here is derived from an EMBL/GenBank/DDBJ whole genome shotgun (WGS) entry which is preliminary data.</text>
</comment>
<dbReference type="AlphaFoldDB" id="A0AAV2S9L6"/>
<name>A0AAV2S9L6_MEGNR</name>
<accession>A0AAV2S9L6</accession>
<keyword evidence="2" id="KW-0677">Repeat</keyword>
<dbReference type="Gene3D" id="3.30.160.60">
    <property type="entry name" value="Classic Zinc Finger"/>
    <property type="match status" value="2"/>
</dbReference>
<dbReference type="PANTHER" id="PTHR23234">
    <property type="entry name" value="ZNF44 PROTEIN"/>
    <property type="match status" value="1"/>
</dbReference>
<evidence type="ECO:0000256" key="3">
    <source>
        <dbReference type="PROSITE-ProRule" id="PRU00042"/>
    </source>
</evidence>
<dbReference type="Proteomes" id="UP001497623">
    <property type="component" value="Unassembled WGS sequence"/>
</dbReference>
<evidence type="ECO:0000313" key="6">
    <source>
        <dbReference type="Proteomes" id="UP001497623"/>
    </source>
</evidence>
<feature type="domain" description="C2H2-type" evidence="4">
    <location>
        <begin position="5"/>
        <end position="32"/>
    </location>
</feature>
<feature type="non-terminal residue" evidence="5">
    <location>
        <position position="1"/>
    </location>
</feature>
<evidence type="ECO:0000259" key="4">
    <source>
        <dbReference type="PROSITE" id="PS50157"/>
    </source>
</evidence>
<dbReference type="GO" id="GO:0008270">
    <property type="term" value="F:zinc ion binding"/>
    <property type="evidence" value="ECO:0007669"/>
    <property type="project" value="UniProtKB-KW"/>
</dbReference>
<feature type="domain" description="C2H2-type" evidence="4">
    <location>
        <begin position="30"/>
        <end position="57"/>
    </location>
</feature>
<dbReference type="EMBL" id="CAXKWB010048724">
    <property type="protein sequence ID" value="CAL4167135.1"/>
    <property type="molecule type" value="Genomic_DNA"/>
</dbReference>